<accession>A0AA43QSG7</accession>
<evidence type="ECO:0000259" key="1">
    <source>
        <dbReference type="Pfam" id="PF08241"/>
    </source>
</evidence>
<comment type="caution">
    <text evidence="2">The sequence shown here is derived from an EMBL/GenBank/DDBJ whole genome shotgun (WGS) entry which is preliminary data.</text>
</comment>
<evidence type="ECO:0000313" key="3">
    <source>
        <dbReference type="Proteomes" id="UP001161017"/>
    </source>
</evidence>
<dbReference type="SUPFAM" id="SSF53335">
    <property type="entry name" value="S-adenosyl-L-methionine-dependent methyltransferases"/>
    <property type="match status" value="1"/>
</dbReference>
<dbReference type="Proteomes" id="UP001161017">
    <property type="component" value="Unassembled WGS sequence"/>
</dbReference>
<feature type="domain" description="Methyltransferase type 11" evidence="1">
    <location>
        <begin position="58"/>
        <end position="156"/>
    </location>
</feature>
<organism evidence="2 3">
    <name type="scientific">Ramalina farinacea</name>
    <dbReference type="NCBI Taxonomy" id="258253"/>
    <lineage>
        <taxon>Eukaryota</taxon>
        <taxon>Fungi</taxon>
        <taxon>Dikarya</taxon>
        <taxon>Ascomycota</taxon>
        <taxon>Pezizomycotina</taxon>
        <taxon>Lecanoromycetes</taxon>
        <taxon>OSLEUM clade</taxon>
        <taxon>Lecanoromycetidae</taxon>
        <taxon>Lecanorales</taxon>
        <taxon>Lecanorineae</taxon>
        <taxon>Ramalinaceae</taxon>
        <taxon>Ramalina</taxon>
    </lineage>
</organism>
<dbReference type="Pfam" id="PF08241">
    <property type="entry name" value="Methyltransf_11"/>
    <property type="match status" value="1"/>
</dbReference>
<dbReference type="PANTHER" id="PTHR43861">
    <property type="entry name" value="TRANS-ACONITATE 2-METHYLTRANSFERASE-RELATED"/>
    <property type="match status" value="1"/>
</dbReference>
<name>A0AA43QSG7_9LECA</name>
<sequence length="292" mass="32488">MASSDMKNDDVLAKEMNRWSGHANAYTNVERLTLPLAIQLAQWVDSVLPFATHGASALDDGCGSGVLGSAIKTVCPAVPLLSCDVAEGMLSQAQSRAKKEQWSAPCDFQILDARNLEGVPDASITHLMSQYMICLAPEPDRIAQEMYRVLKPGGVLGLGTYGLPRFDHVYYPWVIAAWKIGVLDFEILDLMASKWTKPASVKDALEEAGFKDVEVREKMVDWEFESLAKAMHYAFREGNPAMEAYKQAWREKSGKDTDVFEPVYAEEMGKLYEQEDGRVVIPIKVVFCIGRK</sequence>
<dbReference type="EMBL" id="JAPUFD010000010">
    <property type="protein sequence ID" value="MDI1489560.1"/>
    <property type="molecule type" value="Genomic_DNA"/>
</dbReference>
<dbReference type="AlphaFoldDB" id="A0AA43QSG7"/>
<dbReference type="CDD" id="cd02440">
    <property type="entry name" value="AdoMet_MTases"/>
    <property type="match status" value="1"/>
</dbReference>
<reference evidence="2" key="1">
    <citation type="journal article" date="2023" name="Genome Biol. Evol.">
        <title>First Whole Genome Sequence and Flow Cytometry Genome Size Data for the Lichen-Forming Fungus Ramalina farinacea (Ascomycota).</title>
        <authorList>
            <person name="Llewellyn T."/>
            <person name="Mian S."/>
            <person name="Hill R."/>
            <person name="Leitch I.J."/>
            <person name="Gaya E."/>
        </authorList>
    </citation>
    <scope>NUCLEOTIDE SEQUENCE</scope>
    <source>
        <strain evidence="2">LIQ254RAFAR</strain>
    </source>
</reference>
<dbReference type="InterPro" id="IPR029063">
    <property type="entry name" value="SAM-dependent_MTases_sf"/>
</dbReference>
<dbReference type="InterPro" id="IPR013216">
    <property type="entry name" value="Methyltransf_11"/>
</dbReference>
<dbReference type="GO" id="GO:0008757">
    <property type="term" value="F:S-adenosylmethionine-dependent methyltransferase activity"/>
    <property type="evidence" value="ECO:0007669"/>
    <property type="project" value="InterPro"/>
</dbReference>
<evidence type="ECO:0000313" key="2">
    <source>
        <dbReference type="EMBL" id="MDI1489560.1"/>
    </source>
</evidence>
<dbReference type="Gene3D" id="3.40.50.150">
    <property type="entry name" value="Vaccinia Virus protein VP39"/>
    <property type="match status" value="1"/>
</dbReference>
<proteinExistence type="predicted"/>
<gene>
    <name evidence="2" type="ORF">OHK93_000757</name>
</gene>
<keyword evidence="3" id="KW-1185">Reference proteome</keyword>
<protein>
    <recommendedName>
        <fullName evidence="1">Methyltransferase type 11 domain-containing protein</fullName>
    </recommendedName>
</protein>